<gene>
    <name evidence="2" type="ORF">P5G51_012950</name>
</gene>
<dbReference type="Proteomes" id="UP001228376">
    <property type="component" value="Unassembled WGS sequence"/>
</dbReference>
<evidence type="ECO:0000313" key="3">
    <source>
        <dbReference type="Proteomes" id="UP001228376"/>
    </source>
</evidence>
<proteinExistence type="predicted"/>
<dbReference type="RefSeq" id="WP_320384725.1">
    <property type="nucleotide sequence ID" value="NZ_JAROCA020000001.1"/>
</dbReference>
<accession>A0ABU5CIJ8</accession>
<dbReference type="EMBL" id="JAROCA020000001">
    <property type="protein sequence ID" value="MDY0406177.1"/>
    <property type="molecule type" value="Genomic_DNA"/>
</dbReference>
<name>A0ABU5CIJ8_9BACI</name>
<evidence type="ECO:0000313" key="2">
    <source>
        <dbReference type="EMBL" id="MDY0406177.1"/>
    </source>
</evidence>
<sequence length="229" mass="26834">MPYKSRTKPSDLEILELLASRMNLDANIQQHYFNLKKGYEGEQLFDSLTANLHSHYIVLNDLLLEANHTTFQIDTFIIAKQKNYIFEVKNYEDDYIYEQDKLYKKPQMEVLNPLHQLGRSESLLRQLLHSLGFNSPIEASVVFINPNFYLYQAPLDKPFIFPTQVRSHIGKLNAVSSELTSRHYKLAQQLVKLHKPVNSFNQIPEYDYAQLRKGIRCSQCRSFSVFIKK</sequence>
<dbReference type="Pfam" id="PF08378">
    <property type="entry name" value="NERD"/>
    <property type="match status" value="1"/>
</dbReference>
<reference evidence="2 3" key="1">
    <citation type="submission" date="2023-10" db="EMBL/GenBank/DDBJ databases">
        <title>179-bfca-hs.</title>
        <authorList>
            <person name="Miliotis G."/>
            <person name="Sengupta P."/>
            <person name="Hameed A."/>
            <person name="Chuvochina M."/>
            <person name="Mcdonagh F."/>
            <person name="Simpson A.C."/>
            <person name="Singh N.K."/>
            <person name="Rekha P.D."/>
            <person name="Raman K."/>
            <person name="Hugenholtz P."/>
            <person name="Venkateswaran K."/>
        </authorList>
    </citation>
    <scope>NUCLEOTIDE SEQUENCE [LARGE SCALE GENOMIC DNA]</scope>
    <source>
        <strain evidence="2 3">179-BFC-A-HS</strain>
    </source>
</reference>
<keyword evidence="3" id="KW-1185">Reference proteome</keyword>
<comment type="caution">
    <text evidence="2">The sequence shown here is derived from an EMBL/GenBank/DDBJ whole genome shotgun (WGS) entry which is preliminary data.</text>
</comment>
<dbReference type="InterPro" id="IPR011528">
    <property type="entry name" value="NERD"/>
</dbReference>
<dbReference type="PROSITE" id="PS50965">
    <property type="entry name" value="NERD"/>
    <property type="match status" value="1"/>
</dbReference>
<organism evidence="2 3">
    <name type="scientific">Tigheibacillus jepli</name>
    <dbReference type="NCBI Taxonomy" id="3035914"/>
    <lineage>
        <taxon>Bacteria</taxon>
        <taxon>Bacillati</taxon>
        <taxon>Bacillota</taxon>
        <taxon>Bacilli</taxon>
        <taxon>Bacillales</taxon>
        <taxon>Bacillaceae</taxon>
        <taxon>Tigheibacillus</taxon>
    </lineage>
</organism>
<evidence type="ECO:0000259" key="1">
    <source>
        <dbReference type="PROSITE" id="PS50965"/>
    </source>
</evidence>
<feature type="domain" description="NERD" evidence="1">
    <location>
        <begin position="37"/>
        <end position="147"/>
    </location>
</feature>
<protein>
    <submittedName>
        <fullName evidence="2">Nuclease-related domain-containing protein</fullName>
    </submittedName>
</protein>